<sequence>MDCIFPHEVEALEMLAGLRPRTSDAWIKLCLENLSREGLCTEGPNYRLTQAGKAYLTLVIGSLQPES</sequence>
<organism evidence="1 2">
    <name type="scientific">Pseudaminobacter salicylatoxidans</name>
    <dbReference type="NCBI Taxonomy" id="93369"/>
    <lineage>
        <taxon>Bacteria</taxon>
        <taxon>Pseudomonadati</taxon>
        <taxon>Pseudomonadota</taxon>
        <taxon>Alphaproteobacteria</taxon>
        <taxon>Hyphomicrobiales</taxon>
        <taxon>Phyllobacteriaceae</taxon>
        <taxon>Pseudaminobacter</taxon>
    </lineage>
</organism>
<evidence type="ECO:0000313" key="2">
    <source>
        <dbReference type="Proteomes" id="UP000245396"/>
    </source>
</evidence>
<dbReference type="RefSeq" id="WP_109614787.1">
    <property type="nucleotide sequence ID" value="NZ_QGGG01000025.1"/>
</dbReference>
<evidence type="ECO:0000313" key="1">
    <source>
        <dbReference type="EMBL" id="PWJ73821.1"/>
    </source>
</evidence>
<accession>A0A316BLR7</accession>
<evidence type="ECO:0008006" key="3">
    <source>
        <dbReference type="Google" id="ProtNLM"/>
    </source>
</evidence>
<protein>
    <recommendedName>
        <fullName evidence="3">ArnR1-like winged helix-turn-helix domain-containing protein</fullName>
    </recommendedName>
</protein>
<dbReference type="Proteomes" id="UP000245396">
    <property type="component" value="Unassembled WGS sequence"/>
</dbReference>
<keyword evidence="2" id="KW-1185">Reference proteome</keyword>
<dbReference type="EMBL" id="QGGG01000025">
    <property type="protein sequence ID" value="PWJ73821.1"/>
    <property type="molecule type" value="Genomic_DNA"/>
</dbReference>
<dbReference type="OrthoDB" id="8452867at2"/>
<dbReference type="AlphaFoldDB" id="A0A316BLR7"/>
<reference evidence="1 2" key="1">
    <citation type="submission" date="2018-05" db="EMBL/GenBank/DDBJ databases">
        <title>Genomic Encyclopedia of Type Strains, Phase IV (KMG-IV): sequencing the most valuable type-strain genomes for metagenomic binning, comparative biology and taxonomic classification.</title>
        <authorList>
            <person name="Goeker M."/>
        </authorList>
    </citation>
    <scope>NUCLEOTIDE SEQUENCE [LARGE SCALE GENOMIC DNA]</scope>
    <source>
        <strain evidence="1 2">DSM 6986</strain>
    </source>
</reference>
<comment type="caution">
    <text evidence="1">The sequence shown here is derived from an EMBL/GenBank/DDBJ whole genome shotgun (WGS) entry which is preliminary data.</text>
</comment>
<gene>
    <name evidence="1" type="ORF">C7441_1254</name>
</gene>
<name>A0A316BLR7_PSESE</name>
<proteinExistence type="predicted"/>